<name>A0A183JQ85_9TREM</name>
<dbReference type="WBParaSite" id="SCUD_0000487301-mRNA-1">
    <property type="protein sequence ID" value="SCUD_0000487301-mRNA-1"/>
    <property type="gene ID" value="SCUD_0000487301"/>
</dbReference>
<proteinExistence type="predicted"/>
<dbReference type="Gene3D" id="2.60.40.1730">
    <property type="entry name" value="tricorn interacting facor f3 domain"/>
    <property type="match status" value="1"/>
</dbReference>
<dbReference type="SUPFAM" id="SSF63737">
    <property type="entry name" value="Leukotriene A4 hydrolase N-terminal domain"/>
    <property type="match status" value="1"/>
</dbReference>
<evidence type="ECO:0000313" key="2">
    <source>
        <dbReference type="Proteomes" id="UP000279833"/>
    </source>
</evidence>
<reference evidence="3" key="1">
    <citation type="submission" date="2016-06" db="UniProtKB">
        <authorList>
            <consortium name="WormBaseParasite"/>
        </authorList>
    </citation>
    <scope>IDENTIFICATION</scope>
</reference>
<organism evidence="3">
    <name type="scientific">Schistosoma curassoni</name>
    <dbReference type="NCBI Taxonomy" id="6186"/>
    <lineage>
        <taxon>Eukaryota</taxon>
        <taxon>Metazoa</taxon>
        <taxon>Spiralia</taxon>
        <taxon>Lophotrochozoa</taxon>
        <taxon>Platyhelminthes</taxon>
        <taxon>Trematoda</taxon>
        <taxon>Digenea</taxon>
        <taxon>Strigeidida</taxon>
        <taxon>Schistosomatoidea</taxon>
        <taxon>Schistosomatidae</taxon>
        <taxon>Schistosoma</taxon>
    </lineage>
</organism>
<gene>
    <name evidence="1" type="ORF">SCUD_LOCUS4873</name>
</gene>
<evidence type="ECO:0000313" key="1">
    <source>
        <dbReference type="EMBL" id="VDO91328.1"/>
    </source>
</evidence>
<accession>A0A183JQ85</accession>
<dbReference type="AlphaFoldDB" id="A0A183JQ85"/>
<dbReference type="InterPro" id="IPR042097">
    <property type="entry name" value="Aminopeptidase_N-like_N_sf"/>
</dbReference>
<sequence>MAGFIESKYDRGRGLMFFRSIVQHKNMLTTSANENIGDDNNVSIHSSEEFRLPRTLFPHFYDLSIQVHLHDNKSQAFFFNGSVTIEVFCNVSTTEFFVHAADNLNVSLDQIQVSYSFQP</sequence>
<reference evidence="1 2" key="2">
    <citation type="submission" date="2018-11" db="EMBL/GenBank/DDBJ databases">
        <authorList>
            <consortium name="Pathogen Informatics"/>
        </authorList>
    </citation>
    <scope>NUCLEOTIDE SEQUENCE [LARGE SCALE GENOMIC DNA]</scope>
    <source>
        <strain evidence="1">Dakar</strain>
        <strain evidence="2">Dakar, Senegal</strain>
    </source>
</reference>
<dbReference type="STRING" id="6186.A0A183JQ85"/>
<dbReference type="EMBL" id="UZAK01007002">
    <property type="protein sequence ID" value="VDO91328.1"/>
    <property type="molecule type" value="Genomic_DNA"/>
</dbReference>
<dbReference type="Proteomes" id="UP000279833">
    <property type="component" value="Unassembled WGS sequence"/>
</dbReference>
<protein>
    <submittedName>
        <fullName evidence="3">Galectin</fullName>
    </submittedName>
</protein>
<evidence type="ECO:0000313" key="3">
    <source>
        <dbReference type="WBParaSite" id="SCUD_0000487301-mRNA-1"/>
    </source>
</evidence>
<keyword evidence="2" id="KW-1185">Reference proteome</keyword>